<gene>
    <name evidence="1" type="ORF">POCULU_LOCUS11239</name>
</gene>
<dbReference type="EMBL" id="CAJVPJ010007544">
    <property type="protein sequence ID" value="CAG8676113.1"/>
    <property type="molecule type" value="Genomic_DNA"/>
</dbReference>
<evidence type="ECO:0000313" key="2">
    <source>
        <dbReference type="Proteomes" id="UP000789572"/>
    </source>
</evidence>
<name>A0A9N9EGK2_9GLOM</name>
<accession>A0A9N9EGK2</accession>
<sequence>SPQSLDKNYLMESIDWLMKLPEQTLETNAVNTMSQVATTDLMTKWMRMETMSNSMLTVNGDEVIDWMSMTMEEINEVLNPEILPQPIQNMHQPSAGKNLLEAVTNLDHIGMEVTAMTAPIEISDSHVTSLPMKEICHTPSTTPMIPTIVSVKSNMTEGPLNTSYVKDTPGFAWEQQRRMN</sequence>
<reference evidence="1" key="1">
    <citation type="submission" date="2021-06" db="EMBL/GenBank/DDBJ databases">
        <authorList>
            <person name="Kallberg Y."/>
            <person name="Tangrot J."/>
            <person name="Rosling A."/>
        </authorList>
    </citation>
    <scope>NUCLEOTIDE SEQUENCE</scope>
    <source>
        <strain evidence="1">IA702</strain>
    </source>
</reference>
<proteinExistence type="predicted"/>
<feature type="non-terminal residue" evidence="1">
    <location>
        <position position="180"/>
    </location>
</feature>
<protein>
    <submittedName>
        <fullName evidence="1">8334_t:CDS:1</fullName>
    </submittedName>
</protein>
<keyword evidence="2" id="KW-1185">Reference proteome</keyword>
<comment type="caution">
    <text evidence="1">The sequence shown here is derived from an EMBL/GenBank/DDBJ whole genome shotgun (WGS) entry which is preliminary data.</text>
</comment>
<feature type="non-terminal residue" evidence="1">
    <location>
        <position position="1"/>
    </location>
</feature>
<evidence type="ECO:0000313" key="1">
    <source>
        <dbReference type="EMBL" id="CAG8676113.1"/>
    </source>
</evidence>
<dbReference type="AlphaFoldDB" id="A0A9N9EGK2"/>
<organism evidence="1 2">
    <name type="scientific">Paraglomus occultum</name>
    <dbReference type="NCBI Taxonomy" id="144539"/>
    <lineage>
        <taxon>Eukaryota</taxon>
        <taxon>Fungi</taxon>
        <taxon>Fungi incertae sedis</taxon>
        <taxon>Mucoromycota</taxon>
        <taxon>Glomeromycotina</taxon>
        <taxon>Glomeromycetes</taxon>
        <taxon>Paraglomerales</taxon>
        <taxon>Paraglomeraceae</taxon>
        <taxon>Paraglomus</taxon>
    </lineage>
</organism>
<dbReference type="Proteomes" id="UP000789572">
    <property type="component" value="Unassembled WGS sequence"/>
</dbReference>